<comment type="caution">
    <text evidence="1">The sequence shown here is derived from an EMBL/GenBank/DDBJ whole genome shotgun (WGS) entry which is preliminary data.</text>
</comment>
<evidence type="ECO:0000313" key="2">
    <source>
        <dbReference type="Proteomes" id="UP000821866"/>
    </source>
</evidence>
<name>A0A9J6D423_RHIMP</name>
<reference evidence="1" key="2">
    <citation type="submission" date="2021-09" db="EMBL/GenBank/DDBJ databases">
        <authorList>
            <person name="Jia N."/>
            <person name="Wang J."/>
            <person name="Shi W."/>
            <person name="Du L."/>
            <person name="Sun Y."/>
            <person name="Zhan W."/>
            <person name="Jiang J."/>
            <person name="Wang Q."/>
            <person name="Zhang B."/>
            <person name="Ji P."/>
            <person name="Sakyi L.B."/>
            <person name="Cui X."/>
            <person name="Yuan T."/>
            <person name="Jiang B."/>
            <person name="Yang W."/>
            <person name="Lam T.T.-Y."/>
            <person name="Chang Q."/>
            <person name="Ding S."/>
            <person name="Wang X."/>
            <person name="Zhu J."/>
            <person name="Ruan X."/>
            <person name="Zhao L."/>
            <person name="Wei J."/>
            <person name="Que T."/>
            <person name="Du C."/>
            <person name="Cheng J."/>
            <person name="Dai P."/>
            <person name="Han X."/>
            <person name="Huang E."/>
            <person name="Gao Y."/>
            <person name="Liu J."/>
            <person name="Shao H."/>
            <person name="Ye R."/>
            <person name="Li L."/>
            <person name="Wei W."/>
            <person name="Wang X."/>
            <person name="Wang C."/>
            <person name="Huo Q."/>
            <person name="Li W."/>
            <person name="Guo W."/>
            <person name="Chen H."/>
            <person name="Chen S."/>
            <person name="Zhou L."/>
            <person name="Zhou L."/>
            <person name="Ni X."/>
            <person name="Tian J."/>
            <person name="Zhou Y."/>
            <person name="Sheng Y."/>
            <person name="Liu T."/>
            <person name="Pan Y."/>
            <person name="Xia L."/>
            <person name="Li J."/>
            <person name="Zhao F."/>
            <person name="Cao W."/>
        </authorList>
    </citation>
    <scope>NUCLEOTIDE SEQUENCE</scope>
    <source>
        <strain evidence="1">Rmic-2018</strain>
        <tissue evidence="1">Larvae</tissue>
    </source>
</reference>
<protein>
    <submittedName>
        <fullName evidence="1">Uncharacterized protein</fullName>
    </submittedName>
</protein>
<reference evidence="1" key="1">
    <citation type="journal article" date="2020" name="Cell">
        <title>Large-Scale Comparative Analyses of Tick Genomes Elucidate Their Genetic Diversity and Vector Capacities.</title>
        <authorList>
            <consortium name="Tick Genome and Microbiome Consortium (TIGMIC)"/>
            <person name="Jia N."/>
            <person name="Wang J."/>
            <person name="Shi W."/>
            <person name="Du L."/>
            <person name="Sun Y."/>
            <person name="Zhan W."/>
            <person name="Jiang J.F."/>
            <person name="Wang Q."/>
            <person name="Zhang B."/>
            <person name="Ji P."/>
            <person name="Bell-Sakyi L."/>
            <person name="Cui X.M."/>
            <person name="Yuan T.T."/>
            <person name="Jiang B.G."/>
            <person name="Yang W.F."/>
            <person name="Lam T.T."/>
            <person name="Chang Q.C."/>
            <person name="Ding S.J."/>
            <person name="Wang X.J."/>
            <person name="Zhu J.G."/>
            <person name="Ruan X.D."/>
            <person name="Zhao L."/>
            <person name="Wei J.T."/>
            <person name="Ye R.Z."/>
            <person name="Que T.C."/>
            <person name="Du C.H."/>
            <person name="Zhou Y.H."/>
            <person name="Cheng J.X."/>
            <person name="Dai P.F."/>
            <person name="Guo W.B."/>
            <person name="Han X.H."/>
            <person name="Huang E.J."/>
            <person name="Li L.F."/>
            <person name="Wei W."/>
            <person name="Gao Y.C."/>
            <person name="Liu J.Z."/>
            <person name="Shao H.Z."/>
            <person name="Wang X."/>
            <person name="Wang C.C."/>
            <person name="Yang T.C."/>
            <person name="Huo Q.B."/>
            <person name="Li W."/>
            <person name="Chen H.Y."/>
            <person name="Chen S.E."/>
            <person name="Zhou L.G."/>
            <person name="Ni X.B."/>
            <person name="Tian J.H."/>
            <person name="Sheng Y."/>
            <person name="Liu T."/>
            <person name="Pan Y.S."/>
            <person name="Xia L.Y."/>
            <person name="Li J."/>
            <person name="Zhao F."/>
            <person name="Cao W.C."/>
        </authorList>
    </citation>
    <scope>NUCLEOTIDE SEQUENCE</scope>
    <source>
        <strain evidence="1">Rmic-2018</strain>
    </source>
</reference>
<proteinExistence type="predicted"/>
<sequence length="185" mass="20753">MAVVLFDGLKLPNYAICRFSLLRRMLYKRQNDVCYECGRFEHRADVFPTPKRRCAEAVGSSLHPTITSVCENVPFVEDHYILRRIKRVKKAFKFLTSCDEEDNQAKCAPERLNKSWPRRAGHGIPACQVVSGGGVSSCQLAVGAAAPGSTLNPGCGSRKSLPGPIEQRQSQWHCHQRYLGHHFRA</sequence>
<gene>
    <name evidence="1" type="ORF">HPB51_008149</name>
</gene>
<evidence type="ECO:0000313" key="1">
    <source>
        <dbReference type="EMBL" id="KAH8008958.1"/>
    </source>
</evidence>
<dbReference type="EMBL" id="JABSTU010000011">
    <property type="protein sequence ID" value="KAH8008958.1"/>
    <property type="molecule type" value="Genomic_DNA"/>
</dbReference>
<dbReference type="Proteomes" id="UP000821866">
    <property type="component" value="Chromosome 9"/>
</dbReference>
<organism evidence="1 2">
    <name type="scientific">Rhipicephalus microplus</name>
    <name type="common">Cattle tick</name>
    <name type="synonym">Boophilus microplus</name>
    <dbReference type="NCBI Taxonomy" id="6941"/>
    <lineage>
        <taxon>Eukaryota</taxon>
        <taxon>Metazoa</taxon>
        <taxon>Ecdysozoa</taxon>
        <taxon>Arthropoda</taxon>
        <taxon>Chelicerata</taxon>
        <taxon>Arachnida</taxon>
        <taxon>Acari</taxon>
        <taxon>Parasitiformes</taxon>
        <taxon>Ixodida</taxon>
        <taxon>Ixodoidea</taxon>
        <taxon>Ixodidae</taxon>
        <taxon>Rhipicephalinae</taxon>
        <taxon>Rhipicephalus</taxon>
        <taxon>Boophilus</taxon>
    </lineage>
</organism>
<dbReference type="AlphaFoldDB" id="A0A9J6D423"/>
<keyword evidence="2" id="KW-1185">Reference proteome</keyword>
<accession>A0A9J6D423</accession>